<accession>A0A1I0FP07</accession>
<dbReference type="GO" id="GO:0003677">
    <property type="term" value="F:DNA binding"/>
    <property type="evidence" value="ECO:0007669"/>
    <property type="project" value="InterPro"/>
</dbReference>
<dbReference type="OrthoDB" id="8909920at2"/>
<proteinExistence type="predicted"/>
<name>A0A1I0FP07_9GAMM</name>
<dbReference type="Proteomes" id="UP000242642">
    <property type="component" value="Unassembled WGS sequence"/>
</dbReference>
<dbReference type="AlphaFoldDB" id="A0A1I0FP07"/>
<evidence type="ECO:0000313" key="1">
    <source>
        <dbReference type="EMBL" id="SET60158.1"/>
    </source>
</evidence>
<sequence>MNNVTTQTQGTAMSMFMPSNFGELQRFAEIMASGKATLPTHLMGNPSDCMAIAMQAMRWGMDPFVVAQKTHLINGTLGYEAQLVNALINSMSPTKDRINYEWFGNWQKVIGNFVEKMSQKGNKYIAPGWALADERGLGVRVSATMKGESEPRVLELLLSQAQVRNSTLWASDPKQQLAYLAVKRWARLHCPEVLLGVYTPDELEPESNEIKDVTPRAETVNKTKSVDELLTGVTSDVIDHETQTVVEEINLDDRLLKFCEHIITIGDIPTLDKIYSKAAAIFANSSEHLDKASEAYSLHKCDLQNAMQDQDDGIPV</sequence>
<evidence type="ECO:0000313" key="2">
    <source>
        <dbReference type="Proteomes" id="UP000242642"/>
    </source>
</evidence>
<gene>
    <name evidence="1" type="ORF">SAMN02583745_02845</name>
</gene>
<dbReference type="InterPro" id="IPR018330">
    <property type="entry name" value="RecT_fam"/>
</dbReference>
<dbReference type="STRING" id="1123402.SAMN02583745_02845"/>
<organism evidence="1 2">
    <name type="scientific">Thorsellia anophelis DSM 18579</name>
    <dbReference type="NCBI Taxonomy" id="1123402"/>
    <lineage>
        <taxon>Bacteria</taxon>
        <taxon>Pseudomonadati</taxon>
        <taxon>Pseudomonadota</taxon>
        <taxon>Gammaproteobacteria</taxon>
        <taxon>Enterobacterales</taxon>
        <taxon>Thorselliaceae</taxon>
        <taxon>Thorsellia</taxon>
    </lineage>
</organism>
<dbReference type="Pfam" id="PF03837">
    <property type="entry name" value="RecT"/>
    <property type="match status" value="1"/>
</dbReference>
<keyword evidence="2" id="KW-1185">Reference proteome</keyword>
<dbReference type="RefSeq" id="WP_093322519.1">
    <property type="nucleotide sequence ID" value="NZ_FOHV01000045.1"/>
</dbReference>
<reference evidence="2" key="1">
    <citation type="submission" date="2016-10" db="EMBL/GenBank/DDBJ databases">
        <authorList>
            <person name="Varghese N."/>
            <person name="Submissions S."/>
        </authorList>
    </citation>
    <scope>NUCLEOTIDE SEQUENCE [LARGE SCALE GENOMIC DNA]</scope>
    <source>
        <strain evidence="2">DSM 18579</strain>
    </source>
</reference>
<dbReference type="EMBL" id="FOHV01000045">
    <property type="protein sequence ID" value="SET60158.1"/>
    <property type="molecule type" value="Genomic_DNA"/>
</dbReference>
<protein>
    <submittedName>
        <fullName evidence="1">RecT family protein</fullName>
    </submittedName>
</protein>
<dbReference type="GO" id="GO:0006259">
    <property type="term" value="P:DNA metabolic process"/>
    <property type="evidence" value="ECO:0007669"/>
    <property type="project" value="InterPro"/>
</dbReference>